<dbReference type="PANTHER" id="PTHR34135">
    <property type="entry name" value="LYSOZYME"/>
    <property type="match status" value="1"/>
</dbReference>
<dbReference type="Proteomes" id="UP000292729">
    <property type="component" value="Unassembled WGS sequence"/>
</dbReference>
<dbReference type="PROSITE" id="PS51257">
    <property type="entry name" value="PROKAR_LIPOPROTEIN"/>
    <property type="match status" value="1"/>
</dbReference>
<dbReference type="SMART" id="SM01095">
    <property type="entry name" value="Cpl-7"/>
    <property type="match status" value="1"/>
</dbReference>
<evidence type="ECO:0000256" key="1">
    <source>
        <dbReference type="ARBA" id="ARBA00010646"/>
    </source>
</evidence>
<dbReference type="PROSITE" id="PS51782">
    <property type="entry name" value="LYSM"/>
    <property type="match status" value="1"/>
</dbReference>
<dbReference type="InterPro" id="IPR017853">
    <property type="entry name" value="GH"/>
</dbReference>
<dbReference type="Proteomes" id="UP000292478">
    <property type="component" value="Unassembled WGS sequence"/>
</dbReference>
<feature type="chain" id="PRO_5042718536" evidence="4">
    <location>
        <begin position="33"/>
        <end position="411"/>
    </location>
</feature>
<sequence length="411" mass="44356">MGRFKNKSKPLQALIAALFAVLLACTPAIAMADMVGIDVSGWQASNVTCTAQYDFAVVKVSQGVGFENSSWRTQARCVTDRGKSLGLYHYAGGNNAASEADYFVGRARDYIGRAVLVLDWESYQNAQWGNGDWVRRFAQRVHTLTGVWPMVYVQASALGQIPGDVRANCGLWVAQYASNAPTGYQSRPWNYAIYGEAMRQYTSNGWVNGYNGPLDLNYFRGDASQWQAYANPAGAAKPATPPQTERPPTQTVDLQALATATIRGDYGNGQQRRDALGANYDRVMAIVNQRLAGVATVAPQQTTQANTTRVTVRSGDTMSGIASRTGLWPLSRWSVPSGNINRIWPGQVVTYNGGGSVATGGNAPPASRTVTVRAGDTLSDIAARLGISYTQLTGYRSGNPNVIYPGEVLHY</sequence>
<keyword evidence="2 7" id="KW-0378">Hydrolase</keyword>
<evidence type="ECO:0000259" key="5">
    <source>
        <dbReference type="PROSITE" id="PS51782"/>
    </source>
</evidence>
<name>A0A4R0VSY8_BIFLL</name>
<dbReference type="InterPro" id="IPR018392">
    <property type="entry name" value="LysM"/>
</dbReference>
<keyword evidence="3" id="KW-0326">Glycosidase</keyword>
<feature type="signal peptide" evidence="4">
    <location>
        <begin position="1"/>
        <end position="32"/>
    </location>
</feature>
<protein>
    <submittedName>
        <fullName evidence="7">Glycoside hydrolase family protein, LysM</fullName>
    </submittedName>
</protein>
<dbReference type="EMBL" id="SHTI01000003">
    <property type="protein sequence ID" value="TCF72921.1"/>
    <property type="molecule type" value="Genomic_DNA"/>
</dbReference>
<dbReference type="PROSITE" id="PS51904">
    <property type="entry name" value="GLYCOSYL_HYDROL_F25_2"/>
    <property type="match status" value="1"/>
</dbReference>
<evidence type="ECO:0000256" key="4">
    <source>
        <dbReference type="SAM" id="SignalP"/>
    </source>
</evidence>
<dbReference type="EMBL" id="SHTC01000005">
    <property type="protein sequence ID" value="TCF60212.1"/>
    <property type="molecule type" value="Genomic_DNA"/>
</dbReference>
<proteinExistence type="inferred from homology"/>
<comment type="caution">
    <text evidence="7">The sequence shown here is derived from an EMBL/GenBank/DDBJ whole genome shotgun (WGS) entry which is preliminary data.</text>
</comment>
<evidence type="ECO:0000313" key="9">
    <source>
        <dbReference type="Proteomes" id="UP000292729"/>
    </source>
</evidence>
<dbReference type="InterPro" id="IPR018077">
    <property type="entry name" value="Glyco_hydro_fam25_subgr"/>
</dbReference>
<gene>
    <name evidence="6" type="ORF">MCC10113_0299</name>
    <name evidence="7" type="ORF">MCC10119_0296</name>
</gene>
<reference evidence="7" key="2">
    <citation type="submission" date="2019-02" db="EMBL/GenBank/DDBJ databases">
        <authorList>
            <person name="Odamaki T."/>
        </authorList>
    </citation>
    <scope>NUCLEOTIDE SEQUENCE</scope>
    <source>
        <strain evidence="6">MCC10113</strain>
        <strain evidence="7">MCC10119</strain>
    </source>
</reference>
<dbReference type="Pfam" id="PF01476">
    <property type="entry name" value="LysM"/>
    <property type="match status" value="2"/>
</dbReference>
<evidence type="ECO:0000313" key="7">
    <source>
        <dbReference type="EMBL" id="TCF72921.1"/>
    </source>
</evidence>
<dbReference type="Pfam" id="PF01183">
    <property type="entry name" value="Glyco_hydro_25"/>
    <property type="match status" value="1"/>
</dbReference>
<dbReference type="SUPFAM" id="SSF51445">
    <property type="entry name" value="(Trans)glycosidases"/>
    <property type="match status" value="1"/>
</dbReference>
<dbReference type="InterPro" id="IPR013168">
    <property type="entry name" value="Cpl_7_lyso_C"/>
</dbReference>
<dbReference type="SMART" id="SM00641">
    <property type="entry name" value="Glyco_25"/>
    <property type="match status" value="1"/>
</dbReference>
<reference evidence="8 9" key="1">
    <citation type="journal article" date="2018" name="Sci. Rep.">
        <title>Genomic diversity and distribution of Bifidobacterium longum subsp. longum across the human lifespan.</title>
        <authorList>
            <person name="Odamaki T."/>
            <person name="Bottacini F."/>
            <person name="Kato K."/>
            <person name="Mitsuyama E."/>
            <person name="Yoshida K."/>
            <person name="Horigome A."/>
            <person name="Xiao J.Z."/>
            <person name="van Sinderen D."/>
        </authorList>
    </citation>
    <scope>NUCLEOTIDE SEQUENCE [LARGE SCALE GENOMIC DNA]</scope>
    <source>
        <strain evidence="6 8">MCC10113</strain>
        <strain evidence="7 9">MCC10119</strain>
    </source>
</reference>
<dbReference type="SMART" id="SM00257">
    <property type="entry name" value="LysM"/>
    <property type="match status" value="2"/>
</dbReference>
<dbReference type="PANTHER" id="PTHR34135:SF2">
    <property type="entry name" value="LYSOZYME"/>
    <property type="match status" value="1"/>
</dbReference>
<dbReference type="GO" id="GO:0016998">
    <property type="term" value="P:cell wall macromolecule catabolic process"/>
    <property type="evidence" value="ECO:0007669"/>
    <property type="project" value="InterPro"/>
</dbReference>
<dbReference type="GO" id="GO:0016052">
    <property type="term" value="P:carbohydrate catabolic process"/>
    <property type="evidence" value="ECO:0007669"/>
    <property type="project" value="TreeGrafter"/>
</dbReference>
<evidence type="ECO:0000313" key="8">
    <source>
        <dbReference type="Proteomes" id="UP000292478"/>
    </source>
</evidence>
<dbReference type="Gene3D" id="3.10.350.10">
    <property type="entry name" value="LysM domain"/>
    <property type="match status" value="1"/>
</dbReference>
<organism evidence="7 9">
    <name type="scientific">Bifidobacterium longum subsp. longum</name>
    <dbReference type="NCBI Taxonomy" id="1679"/>
    <lineage>
        <taxon>Bacteria</taxon>
        <taxon>Bacillati</taxon>
        <taxon>Actinomycetota</taxon>
        <taxon>Actinomycetes</taxon>
        <taxon>Bifidobacteriales</taxon>
        <taxon>Bifidobacteriaceae</taxon>
        <taxon>Bifidobacterium</taxon>
    </lineage>
</organism>
<keyword evidence="4" id="KW-0732">Signal</keyword>
<evidence type="ECO:0000256" key="2">
    <source>
        <dbReference type="ARBA" id="ARBA00022801"/>
    </source>
</evidence>
<dbReference type="Gene3D" id="3.20.20.80">
    <property type="entry name" value="Glycosidases"/>
    <property type="match status" value="1"/>
</dbReference>
<evidence type="ECO:0000313" key="6">
    <source>
        <dbReference type="EMBL" id="TCF60212.1"/>
    </source>
</evidence>
<dbReference type="CDD" id="cd00118">
    <property type="entry name" value="LysM"/>
    <property type="match status" value="2"/>
</dbReference>
<dbReference type="Pfam" id="PF08230">
    <property type="entry name" value="CW_7"/>
    <property type="match status" value="1"/>
</dbReference>
<evidence type="ECO:0000256" key="3">
    <source>
        <dbReference type="ARBA" id="ARBA00023295"/>
    </source>
</evidence>
<dbReference type="InterPro" id="IPR036779">
    <property type="entry name" value="LysM_dom_sf"/>
</dbReference>
<dbReference type="InterPro" id="IPR002053">
    <property type="entry name" value="Glyco_hydro_25"/>
</dbReference>
<feature type="domain" description="LysM" evidence="5">
    <location>
        <begin position="368"/>
        <end position="411"/>
    </location>
</feature>
<dbReference type="GO" id="GO:0003796">
    <property type="term" value="F:lysozyme activity"/>
    <property type="evidence" value="ECO:0007669"/>
    <property type="project" value="InterPro"/>
</dbReference>
<dbReference type="SUPFAM" id="SSF54106">
    <property type="entry name" value="LysM domain"/>
    <property type="match status" value="1"/>
</dbReference>
<accession>A0A4R0VSY8</accession>
<comment type="similarity">
    <text evidence="1">Belongs to the glycosyl hydrolase 25 family.</text>
</comment>
<dbReference type="CDD" id="cd06417">
    <property type="entry name" value="GH25_LysA-like"/>
    <property type="match status" value="1"/>
</dbReference>
<dbReference type="RefSeq" id="WP_131219195.1">
    <property type="nucleotide sequence ID" value="NZ_SHRJ01000005.1"/>
</dbReference>
<dbReference type="GO" id="GO:0009253">
    <property type="term" value="P:peptidoglycan catabolic process"/>
    <property type="evidence" value="ECO:0007669"/>
    <property type="project" value="InterPro"/>
</dbReference>
<dbReference type="AlphaFoldDB" id="A0A4R0VSY8"/>